<keyword evidence="1" id="KW-0614">Plasmid</keyword>
<dbReference type="EMBL" id="CP002887">
    <property type="protein sequence ID" value="AEW76029.1"/>
    <property type="molecule type" value="Genomic_DNA"/>
</dbReference>
<organism evidence="1 2">
    <name type="scientific">Enterobacter ludwigii</name>
    <dbReference type="NCBI Taxonomy" id="299767"/>
    <lineage>
        <taxon>Bacteria</taxon>
        <taxon>Pseudomonadati</taxon>
        <taxon>Pseudomonadota</taxon>
        <taxon>Gammaproteobacteria</taxon>
        <taxon>Enterobacterales</taxon>
        <taxon>Enterobacteriaceae</taxon>
        <taxon>Enterobacter</taxon>
        <taxon>Enterobacter cloacae complex</taxon>
    </lineage>
</organism>
<dbReference type="AlphaFoldDB" id="G8LQD3"/>
<protein>
    <submittedName>
        <fullName evidence="1">Uncharacterized protein</fullName>
    </submittedName>
</protein>
<proteinExistence type="predicted"/>
<sequence>MKSEGLNANLERYGAKNGWLRAAASPSLILLSG</sequence>
<accession>G8LQD3</accession>
<geneLocation type="plasmid" evidence="1 2">
    <name>pEcWSU1_A</name>
</geneLocation>
<reference evidence="1 2" key="1">
    <citation type="journal article" date="2011" name="Stand. Genomic Sci.">
        <title>Complete genome of the onion pathogen Enterobacter cloacae EcWSU1.</title>
        <authorList>
            <person name="Humann J.L."/>
            <person name="Wildung M."/>
            <person name="Cheng C.H."/>
            <person name="Lee T."/>
            <person name="Stewart J.E."/>
            <person name="Drew J.C."/>
            <person name="Triplett E.W."/>
            <person name="Main D."/>
            <person name="Schroeder B.K."/>
        </authorList>
    </citation>
    <scope>NUCLEOTIDE SEQUENCE [LARGE SCALE GENOMIC DNA]</scope>
    <source>
        <strain evidence="1 2">EcWSU1</strain>
        <plasmid evidence="1 2">pEcWSU1_A</plasmid>
    </source>
</reference>
<evidence type="ECO:0000313" key="1">
    <source>
        <dbReference type="EMBL" id="AEW76029.1"/>
    </source>
</evidence>
<name>G8LQD3_9ENTR</name>
<dbReference type="HOGENOM" id="CLU_3381695_0_0_6"/>
<gene>
    <name evidence="1" type="ORF">EcWSU1_A055</name>
</gene>
<evidence type="ECO:0000313" key="2">
    <source>
        <dbReference type="Proteomes" id="UP000007838"/>
    </source>
</evidence>
<dbReference type="KEGG" id="eec:EcWSU1_A055"/>
<dbReference type="Proteomes" id="UP000007838">
    <property type="component" value="Plasmid pEcWSU1_A"/>
</dbReference>